<dbReference type="SUPFAM" id="SSF81901">
    <property type="entry name" value="HCP-like"/>
    <property type="match status" value="2"/>
</dbReference>
<feature type="compositionally biased region" description="Polar residues" evidence="2">
    <location>
        <begin position="68"/>
        <end position="80"/>
    </location>
</feature>
<feature type="compositionally biased region" description="Polar residues" evidence="2">
    <location>
        <begin position="178"/>
        <end position="196"/>
    </location>
</feature>
<feature type="compositionally biased region" description="Low complexity" evidence="2">
    <location>
        <begin position="508"/>
        <end position="533"/>
    </location>
</feature>
<dbReference type="PANTHER" id="PTHR46430:SF1">
    <property type="entry name" value="CHITIN SYNTHASE REGULATOR SKT5-RELATED"/>
    <property type="match status" value="1"/>
</dbReference>
<evidence type="ECO:0000313" key="3">
    <source>
        <dbReference type="EMBL" id="SAL96697.1"/>
    </source>
</evidence>
<feature type="region of interest" description="Disordered" evidence="2">
    <location>
        <begin position="66"/>
        <end position="142"/>
    </location>
</feature>
<dbReference type="EMBL" id="LT551165">
    <property type="protein sequence ID" value="SAL96697.1"/>
    <property type="molecule type" value="Genomic_DNA"/>
</dbReference>
<keyword evidence="4" id="KW-1185">Reference proteome</keyword>
<dbReference type="PANTHER" id="PTHR46430">
    <property type="entry name" value="PROTEIN SKT5-RELATED"/>
    <property type="match status" value="1"/>
</dbReference>
<gene>
    <name evidence="3" type="primary">ABSGL_02113.1 scaffold 2596</name>
</gene>
<feature type="compositionally biased region" description="Low complexity" evidence="2">
    <location>
        <begin position="113"/>
        <end position="125"/>
    </location>
</feature>
<protein>
    <submittedName>
        <fullName evidence="3">Uncharacterized protein</fullName>
    </submittedName>
</protein>
<feature type="compositionally biased region" description="Polar residues" evidence="2">
    <location>
        <begin position="131"/>
        <end position="142"/>
    </location>
</feature>
<dbReference type="OrthoDB" id="272077at2759"/>
<dbReference type="Proteomes" id="UP000078561">
    <property type="component" value="Unassembled WGS sequence"/>
</dbReference>
<evidence type="ECO:0000256" key="2">
    <source>
        <dbReference type="SAM" id="MobiDB-lite"/>
    </source>
</evidence>
<feature type="region of interest" description="Disordered" evidence="2">
    <location>
        <begin position="461"/>
        <end position="547"/>
    </location>
</feature>
<dbReference type="Gene3D" id="1.25.40.10">
    <property type="entry name" value="Tetratricopeptide repeat domain"/>
    <property type="match status" value="2"/>
</dbReference>
<evidence type="ECO:0000313" key="4">
    <source>
        <dbReference type="Proteomes" id="UP000078561"/>
    </source>
</evidence>
<dbReference type="InterPro" id="IPR011990">
    <property type="entry name" value="TPR-like_helical_dom_sf"/>
</dbReference>
<feature type="region of interest" description="Disordered" evidence="2">
    <location>
        <begin position="157"/>
        <end position="217"/>
    </location>
</feature>
<dbReference type="InterPro" id="IPR006597">
    <property type="entry name" value="Sel1-like"/>
</dbReference>
<dbReference type="STRING" id="4829.A0A168LFN9"/>
<sequence>MATDFVADSGSPVSPSKSTLFPFLSSNDNQQRRPKAIGQITKTFSSFSITPTKHSYKPAITDKGNWVGATTRTPSITSVDSDMDHSTRPAGKLTLRVINPDPQDSSDEDDDGGNNSSSNINSTNSDIDENTPATRTNIDVTPTNSVLTHDAVVGATSSSSIHTSDHYDEAPSTPIPTAHSTVSSVLAEYSTSPTAVQPQQQHQQQKHQQQQQQHAKSMVIPTMAPKSTLVRRQSKTLDEVVPTSSTTTNVNPGLLPPLDLTPFDSPNFIPVLSSDSLHSSRSPYLRLSTTIEPAPALATPVNATPTTTTTPTALPSFGLDPPQPRADQISLKSFDRNTLTTMPGDSSETTSTAQHPIMHPHHQHWNGSFKSTTTTADAPPLMSKYAKASYSLTNNPDALRLYRDMANKTRDKTVQYTYANYLLEIAALYDQGRATKHTKFSSIKHSLGEASHRLRYELHQASRDHHHRTTTITSKPPLSSSSRYATSMLGRGSFSTTRPPSLTPPSPTATSLHSFTSATTAATTATTTALPSTHPHETHRRKKRALEEEGIRWMKRLTKDGMPDAAYTIATWMDGSQYGFSRNLAKSFVLYEVAAKGGIRDAVYKMGLYYETIGDHANALKCIKKASEQGIVHATLKLAKVYLHGELSQRQNMTLALSTLHQATNDADESCPEPPYMFGLILTNTYPKADIPSQVVQQYGGILACLPYFERAVHLGYPPAHSTLGSILEHGLYGLRVNYAQCYLHYTEAAKRGDAQGMVGLSRLNNRGLHGPGDDTQRRLALDESGWLAQHSVATATFEKDYSFCSRPLDTTTDTFGPGRPISYFVIPRQWLRHGTLVPLRPRPT</sequence>
<name>A0A168LFN9_ABSGL</name>
<feature type="compositionally biased region" description="Low complexity" evidence="2">
    <location>
        <begin position="240"/>
        <end position="252"/>
    </location>
</feature>
<keyword evidence="1" id="KW-0677">Repeat</keyword>
<dbReference type="OMA" id="NDADESC"/>
<accession>A0A168LFN9</accession>
<dbReference type="InParanoid" id="A0A168LFN9"/>
<evidence type="ECO:0000256" key="1">
    <source>
        <dbReference type="ARBA" id="ARBA00022737"/>
    </source>
</evidence>
<organism evidence="3">
    <name type="scientific">Absidia glauca</name>
    <name type="common">Pin mould</name>
    <dbReference type="NCBI Taxonomy" id="4829"/>
    <lineage>
        <taxon>Eukaryota</taxon>
        <taxon>Fungi</taxon>
        <taxon>Fungi incertae sedis</taxon>
        <taxon>Mucoromycota</taxon>
        <taxon>Mucoromycotina</taxon>
        <taxon>Mucoromycetes</taxon>
        <taxon>Mucorales</taxon>
        <taxon>Cunninghamellaceae</taxon>
        <taxon>Absidia</taxon>
    </lineage>
</organism>
<dbReference type="SMART" id="SM00671">
    <property type="entry name" value="SEL1"/>
    <property type="match status" value="4"/>
</dbReference>
<feature type="compositionally biased region" description="Polar residues" evidence="2">
    <location>
        <begin position="470"/>
        <end position="485"/>
    </location>
</feature>
<reference evidence="3" key="1">
    <citation type="submission" date="2016-04" db="EMBL/GenBank/DDBJ databases">
        <authorList>
            <person name="Evans L.H."/>
            <person name="Alamgir A."/>
            <person name="Owens N."/>
            <person name="Weber N.D."/>
            <person name="Virtaneva K."/>
            <person name="Barbian K."/>
            <person name="Babar A."/>
            <person name="Rosenke K."/>
        </authorList>
    </citation>
    <scope>NUCLEOTIDE SEQUENCE [LARGE SCALE GENOMIC DNA]</scope>
    <source>
        <strain evidence="3">CBS 101.48</strain>
    </source>
</reference>
<proteinExistence type="predicted"/>
<feature type="region of interest" description="Disordered" evidence="2">
    <location>
        <begin position="229"/>
        <end position="253"/>
    </location>
</feature>
<feature type="region of interest" description="Disordered" evidence="2">
    <location>
        <begin position="1"/>
        <end position="33"/>
    </location>
</feature>
<feature type="compositionally biased region" description="Polar residues" evidence="2">
    <location>
        <begin position="11"/>
        <end position="29"/>
    </location>
</feature>
<dbReference type="AlphaFoldDB" id="A0A168LFN9"/>
<dbReference type="InterPro" id="IPR051726">
    <property type="entry name" value="Chitin_Synth_Reg"/>
</dbReference>
<feature type="compositionally biased region" description="Low complexity" evidence="2">
    <location>
        <begin position="197"/>
        <end position="214"/>
    </location>
</feature>